<comment type="caution">
    <text evidence="1">The sequence shown here is derived from an EMBL/GenBank/DDBJ whole genome shotgun (WGS) entry which is preliminary data.</text>
</comment>
<evidence type="ECO:0000313" key="1">
    <source>
        <dbReference type="EMBL" id="RAV18801.1"/>
    </source>
</evidence>
<name>A0A329MFS9_9BACL</name>
<dbReference type="OrthoDB" id="2563594at2"/>
<dbReference type="RefSeq" id="WP_113033419.1">
    <property type="nucleotide sequence ID" value="NZ_QMFB01000015.1"/>
</dbReference>
<sequence length="474" mass="52805">MESIKIGWGMRSITPDKPVLLAGQFHDRIADRVRDPVMVTAMAIEGADGEQAVMVSCDLVGIEDHILEGVRARLRNDIPELDSDLVILNVTHTHTAPTLKGFIESRVRPFLTCPREYPGIMTPDEYSDLVIGRIVEAVKEAWLGRRQGGLSWGEGYAAIGHNRMVLYHDGMAKMYGNVDSIFFKGFGGPEDHRVEMMFTWDQNIELTGIIVNMACPAQIIEHESFISADYISEVRELVKQKWGPSVHVLGTIGASGDLAPRDLMRNKAHGKLEGDEELRAAATSLVRAMEAGLETTGRTIDTNPVLKHRVRNVSLPLRRVEKEETERAISQWEAFRNAKESQEDDLVYFESLGFARQMEIFNDWAVQNHYHRLRQHAFYQMELHVLRIGDSALVTNPFELYTEYGLQIKARSAAKQTFISQLTCGSGGYLPTASAIASGGYGTQLLSGAVGDEGGRLLVEHTLEAIQSVWQDPA</sequence>
<organism evidence="1 2">
    <name type="scientific">Paenibacillus contaminans</name>
    <dbReference type="NCBI Taxonomy" id="450362"/>
    <lineage>
        <taxon>Bacteria</taxon>
        <taxon>Bacillati</taxon>
        <taxon>Bacillota</taxon>
        <taxon>Bacilli</taxon>
        <taxon>Bacillales</taxon>
        <taxon>Paenibacillaceae</taxon>
        <taxon>Paenibacillus</taxon>
    </lineage>
</organism>
<proteinExistence type="predicted"/>
<protein>
    <recommendedName>
        <fullName evidence="3">Neutral/alkaline non-lysosomal ceramidase N-terminal domain-containing protein</fullName>
    </recommendedName>
</protein>
<evidence type="ECO:0008006" key="3">
    <source>
        <dbReference type="Google" id="ProtNLM"/>
    </source>
</evidence>
<reference evidence="1 2" key="1">
    <citation type="journal article" date="2009" name="Int. J. Syst. Evol. Microbiol.">
        <title>Paenibacillus contaminans sp. nov., isolated from a contaminated laboratory plate.</title>
        <authorList>
            <person name="Chou J.H."/>
            <person name="Lee J.H."/>
            <person name="Lin M.C."/>
            <person name="Chang P.S."/>
            <person name="Arun A.B."/>
            <person name="Young C.C."/>
            <person name="Chen W.M."/>
        </authorList>
    </citation>
    <scope>NUCLEOTIDE SEQUENCE [LARGE SCALE GENOMIC DNA]</scope>
    <source>
        <strain evidence="1 2">CKOBP-6</strain>
    </source>
</reference>
<accession>A0A329MFS9</accession>
<dbReference type="AlphaFoldDB" id="A0A329MFS9"/>
<gene>
    <name evidence="1" type="ORF">DQG23_24025</name>
</gene>
<dbReference type="Proteomes" id="UP000250369">
    <property type="component" value="Unassembled WGS sequence"/>
</dbReference>
<dbReference type="EMBL" id="QMFB01000015">
    <property type="protein sequence ID" value="RAV18801.1"/>
    <property type="molecule type" value="Genomic_DNA"/>
</dbReference>
<keyword evidence="2" id="KW-1185">Reference proteome</keyword>
<evidence type="ECO:0000313" key="2">
    <source>
        <dbReference type="Proteomes" id="UP000250369"/>
    </source>
</evidence>